<sequence length="36" mass="3854">MDFTLPANLRAGASCGVGITEPRAFAPFPRHLTEIP</sequence>
<dbReference type="AlphaFoldDB" id="A0A7W8ULB6"/>
<gene>
    <name evidence="1" type="ORF">GGI59_001737</name>
</gene>
<comment type="caution">
    <text evidence="1">The sequence shown here is derived from an EMBL/GenBank/DDBJ whole genome shotgun (WGS) entry which is preliminary data.</text>
</comment>
<name>A0A7W8ULB6_9HYPH</name>
<dbReference type="EMBL" id="JACHBC010000003">
    <property type="protein sequence ID" value="MBB5560086.1"/>
    <property type="molecule type" value="Genomic_DNA"/>
</dbReference>
<accession>A0A7W8ULB6</accession>
<organism evidence="1 2">
    <name type="scientific">Rhizobium lentis</name>
    <dbReference type="NCBI Taxonomy" id="1138194"/>
    <lineage>
        <taxon>Bacteria</taxon>
        <taxon>Pseudomonadati</taxon>
        <taxon>Pseudomonadota</taxon>
        <taxon>Alphaproteobacteria</taxon>
        <taxon>Hyphomicrobiales</taxon>
        <taxon>Rhizobiaceae</taxon>
        <taxon>Rhizobium/Agrobacterium group</taxon>
        <taxon>Rhizobium</taxon>
    </lineage>
</organism>
<proteinExistence type="predicted"/>
<dbReference type="Proteomes" id="UP000528824">
    <property type="component" value="Unassembled WGS sequence"/>
</dbReference>
<reference evidence="1 2" key="1">
    <citation type="submission" date="2020-08" db="EMBL/GenBank/DDBJ databases">
        <title>Genomic Encyclopedia of Type Strains, Phase IV (KMG-V): Genome sequencing to study the core and pangenomes of soil and plant-associated prokaryotes.</title>
        <authorList>
            <person name="Whitman W."/>
        </authorList>
    </citation>
    <scope>NUCLEOTIDE SEQUENCE [LARGE SCALE GENOMIC DNA]</scope>
    <source>
        <strain evidence="1 2">SEMIA 4034</strain>
    </source>
</reference>
<keyword evidence="2" id="KW-1185">Reference proteome</keyword>
<evidence type="ECO:0000313" key="2">
    <source>
        <dbReference type="Proteomes" id="UP000528824"/>
    </source>
</evidence>
<evidence type="ECO:0000313" key="1">
    <source>
        <dbReference type="EMBL" id="MBB5560086.1"/>
    </source>
</evidence>
<protein>
    <submittedName>
        <fullName evidence="1">Uncharacterized protein</fullName>
    </submittedName>
</protein>